<comment type="caution">
    <text evidence="1">The sequence shown here is derived from an EMBL/GenBank/DDBJ whole genome shotgun (WGS) entry which is preliminary data.</text>
</comment>
<sequence>MMLEYSMFRKLPTWSQAEVVTKRGTLLAERKQEEWSVLLYSFNNFFVELWVKDHLKITTTFQKTASTIAIVEPYMDGIDLDDFMEF</sequence>
<reference evidence="2" key="1">
    <citation type="journal article" date="2019" name="Int. J. Syst. Evol. Microbiol.">
        <title>The Global Catalogue of Microorganisms (GCM) 10K type strain sequencing project: providing services to taxonomists for standard genome sequencing and annotation.</title>
        <authorList>
            <consortium name="The Broad Institute Genomics Platform"/>
            <consortium name="The Broad Institute Genome Sequencing Center for Infectious Disease"/>
            <person name="Wu L."/>
            <person name="Ma J."/>
        </authorList>
    </citation>
    <scope>NUCLEOTIDE SEQUENCE [LARGE SCALE GENOMIC DNA]</scope>
    <source>
        <strain evidence="2">JCM 16545</strain>
    </source>
</reference>
<dbReference type="EMBL" id="JBHUHV010000042">
    <property type="protein sequence ID" value="MFD2068038.1"/>
    <property type="molecule type" value="Genomic_DNA"/>
</dbReference>
<accession>A0ABW4X0I1</accession>
<dbReference type="Proteomes" id="UP001597369">
    <property type="component" value="Unassembled WGS sequence"/>
</dbReference>
<keyword evidence="2" id="KW-1185">Reference proteome</keyword>
<evidence type="ECO:0000313" key="1">
    <source>
        <dbReference type="EMBL" id="MFD2068038.1"/>
    </source>
</evidence>
<organism evidence="1 2">
    <name type="scientific">Pontibacter silvestris</name>
    <dbReference type="NCBI Taxonomy" id="2305183"/>
    <lineage>
        <taxon>Bacteria</taxon>
        <taxon>Pseudomonadati</taxon>
        <taxon>Bacteroidota</taxon>
        <taxon>Cytophagia</taxon>
        <taxon>Cytophagales</taxon>
        <taxon>Hymenobacteraceae</taxon>
        <taxon>Pontibacter</taxon>
    </lineage>
</organism>
<dbReference type="RefSeq" id="WP_229962360.1">
    <property type="nucleotide sequence ID" value="NZ_JAJJWI010000022.1"/>
</dbReference>
<proteinExistence type="predicted"/>
<name>A0ABW4X0I1_9BACT</name>
<evidence type="ECO:0000313" key="2">
    <source>
        <dbReference type="Proteomes" id="UP001597369"/>
    </source>
</evidence>
<protein>
    <submittedName>
        <fullName evidence="1">Uncharacterized protein</fullName>
    </submittedName>
</protein>
<gene>
    <name evidence="1" type="ORF">ACFSKU_14170</name>
</gene>